<name>A0A3L8SC27_CHLGU</name>
<dbReference type="InterPro" id="IPR043136">
    <property type="entry name" value="B30.2/SPRY_sf"/>
</dbReference>
<evidence type="ECO:0000259" key="2">
    <source>
        <dbReference type="PROSITE" id="PS50188"/>
    </source>
</evidence>
<dbReference type="InterPro" id="IPR006574">
    <property type="entry name" value="PRY"/>
</dbReference>
<dbReference type="PRINTS" id="PR01407">
    <property type="entry name" value="BUTYPHLNCDUF"/>
</dbReference>
<proteinExistence type="predicted"/>
<protein>
    <recommendedName>
        <fullName evidence="2">B30.2/SPRY domain-containing protein</fullName>
    </recommendedName>
</protein>
<reference evidence="3 4" key="1">
    <citation type="journal article" date="2018" name="Proc. R. Soc. B">
        <title>A non-coding region near Follistatin controls head colour polymorphism in the Gouldian finch.</title>
        <authorList>
            <person name="Toomey M.B."/>
            <person name="Marques C.I."/>
            <person name="Andrade P."/>
            <person name="Araujo P.M."/>
            <person name="Sabatino S."/>
            <person name="Gazda M.A."/>
            <person name="Afonso S."/>
            <person name="Lopes R.J."/>
            <person name="Corbo J.C."/>
            <person name="Carneiro M."/>
        </authorList>
    </citation>
    <scope>NUCLEOTIDE SEQUENCE [LARGE SCALE GENOMIC DNA]</scope>
    <source>
        <strain evidence="3">Red01</strain>
        <tissue evidence="3">Muscle</tissue>
    </source>
</reference>
<sequence length="433" mass="50052">MEQRKWLLLALPLLLAIPFSGRRVDSLETVWLKKHQHLYEKIQTLQEAFQNEQESTRRDIELLRTDLENELGLTIEANTTNTLESMWKKDLHEVSQQVQTLQKDFKSTQVYTQRDFHMIRTHLKDELGKTVEANVTGNIAYIWQKDLLHLSQQIQTLKQTFQNMKVAIQRDLQMTRTYLENKLGRRVEEKTSTLESRLEKDHHETSKQIQTLQENFQNTYETTQRDLQLIRIHLEHELDLPVLRSYKGDVILDADTAHPRLEISADGRRVKDTGVIRFLLRNEKRFDSHLFVLAKEGYTSGKHYWEVNVGTRRNWALGIACESVTRKGTLTLCPENGFWVIACVDGQDYLACTNPWTCLTVTGSLSKIGIFLDIPAERVSFYDAFRAVALYTLSIADGSSQKGKFFPFFSTGLAAAEPDTEPLEILPFSDDDD</sequence>
<dbReference type="Proteomes" id="UP000276834">
    <property type="component" value="Unassembled WGS sequence"/>
</dbReference>
<dbReference type="SMART" id="SM00449">
    <property type="entry name" value="SPRY"/>
    <property type="match status" value="1"/>
</dbReference>
<dbReference type="Gene3D" id="2.60.120.920">
    <property type="match status" value="1"/>
</dbReference>
<gene>
    <name evidence="3" type="ORF">DV515_00009885</name>
</gene>
<dbReference type="OrthoDB" id="6105938at2759"/>
<comment type="caution">
    <text evidence="3">The sequence shown here is derived from an EMBL/GenBank/DDBJ whole genome shotgun (WGS) entry which is preliminary data.</text>
</comment>
<dbReference type="SMART" id="SM00589">
    <property type="entry name" value="PRY"/>
    <property type="match status" value="1"/>
</dbReference>
<dbReference type="EMBL" id="QUSF01000033">
    <property type="protein sequence ID" value="RLV99338.1"/>
    <property type="molecule type" value="Genomic_DNA"/>
</dbReference>
<feature type="signal peptide" evidence="1">
    <location>
        <begin position="1"/>
        <end position="21"/>
    </location>
</feature>
<keyword evidence="4" id="KW-1185">Reference proteome</keyword>
<feature type="chain" id="PRO_5018137160" description="B30.2/SPRY domain-containing protein" evidence="1">
    <location>
        <begin position="22"/>
        <end position="433"/>
    </location>
</feature>
<dbReference type="FunFam" id="2.60.120.920:FF:000004">
    <property type="entry name" value="Butyrophilin subfamily 1 member A1"/>
    <property type="match status" value="1"/>
</dbReference>
<evidence type="ECO:0000256" key="1">
    <source>
        <dbReference type="SAM" id="SignalP"/>
    </source>
</evidence>
<evidence type="ECO:0000313" key="4">
    <source>
        <dbReference type="Proteomes" id="UP000276834"/>
    </source>
</evidence>
<dbReference type="SUPFAM" id="SSF49899">
    <property type="entry name" value="Concanavalin A-like lectins/glucanases"/>
    <property type="match status" value="1"/>
</dbReference>
<dbReference type="InterPro" id="IPR003879">
    <property type="entry name" value="Butyrophylin_SPRY"/>
</dbReference>
<dbReference type="InterPro" id="IPR013320">
    <property type="entry name" value="ConA-like_dom_sf"/>
</dbReference>
<organism evidence="3 4">
    <name type="scientific">Chloebia gouldiae</name>
    <name type="common">Gouldian finch</name>
    <name type="synonym">Erythrura gouldiae</name>
    <dbReference type="NCBI Taxonomy" id="44316"/>
    <lineage>
        <taxon>Eukaryota</taxon>
        <taxon>Metazoa</taxon>
        <taxon>Chordata</taxon>
        <taxon>Craniata</taxon>
        <taxon>Vertebrata</taxon>
        <taxon>Euteleostomi</taxon>
        <taxon>Archelosauria</taxon>
        <taxon>Archosauria</taxon>
        <taxon>Dinosauria</taxon>
        <taxon>Saurischia</taxon>
        <taxon>Theropoda</taxon>
        <taxon>Coelurosauria</taxon>
        <taxon>Aves</taxon>
        <taxon>Neognathae</taxon>
        <taxon>Neoaves</taxon>
        <taxon>Telluraves</taxon>
        <taxon>Australaves</taxon>
        <taxon>Passeriformes</taxon>
        <taxon>Passeroidea</taxon>
        <taxon>Passeridae</taxon>
        <taxon>Chloebia</taxon>
    </lineage>
</organism>
<dbReference type="InterPro" id="IPR050143">
    <property type="entry name" value="TRIM/RBCC"/>
</dbReference>
<dbReference type="InterPro" id="IPR001870">
    <property type="entry name" value="B30.2/SPRY"/>
</dbReference>
<dbReference type="PROSITE" id="PS50188">
    <property type="entry name" value="B302_SPRY"/>
    <property type="match status" value="1"/>
</dbReference>
<feature type="domain" description="B30.2/SPRY" evidence="2">
    <location>
        <begin position="230"/>
        <end position="428"/>
    </location>
</feature>
<dbReference type="Pfam" id="PF13765">
    <property type="entry name" value="PRY"/>
    <property type="match status" value="1"/>
</dbReference>
<dbReference type="AlphaFoldDB" id="A0A3L8SC27"/>
<dbReference type="PANTHER" id="PTHR24103">
    <property type="entry name" value="E3 UBIQUITIN-PROTEIN LIGASE TRIM"/>
    <property type="match status" value="1"/>
</dbReference>
<dbReference type="STRING" id="44316.ENSEGOP00005009609"/>
<evidence type="ECO:0000313" key="3">
    <source>
        <dbReference type="EMBL" id="RLV99338.1"/>
    </source>
</evidence>
<dbReference type="Pfam" id="PF00622">
    <property type="entry name" value="SPRY"/>
    <property type="match status" value="1"/>
</dbReference>
<dbReference type="Gene3D" id="1.20.58.90">
    <property type="match status" value="3"/>
</dbReference>
<keyword evidence="1" id="KW-0732">Signal</keyword>
<dbReference type="InterPro" id="IPR003877">
    <property type="entry name" value="SPRY_dom"/>
</dbReference>
<dbReference type="CDD" id="cd13733">
    <property type="entry name" value="SPRY_PRY_C-I_1"/>
    <property type="match status" value="1"/>
</dbReference>
<accession>A0A3L8SC27</accession>